<evidence type="ECO:0000256" key="9">
    <source>
        <dbReference type="ARBA" id="ARBA00022777"/>
    </source>
</evidence>
<comment type="caution">
    <text evidence="16">The sequence shown here is derived from an EMBL/GenBank/DDBJ whole genome shotgun (WGS) entry which is preliminary data.</text>
</comment>
<keyword evidence="6" id="KW-0808">Transferase</keyword>
<dbReference type="EMBL" id="JACOFW010000003">
    <property type="protein sequence ID" value="MBC3806448.1"/>
    <property type="molecule type" value="Genomic_DNA"/>
</dbReference>
<dbReference type="PANTHER" id="PTHR45528">
    <property type="entry name" value="SENSOR HISTIDINE KINASE CPXA"/>
    <property type="match status" value="1"/>
</dbReference>
<evidence type="ECO:0000256" key="11">
    <source>
        <dbReference type="ARBA" id="ARBA00022989"/>
    </source>
</evidence>
<evidence type="ECO:0000256" key="2">
    <source>
        <dbReference type="ARBA" id="ARBA00004651"/>
    </source>
</evidence>
<keyword evidence="5" id="KW-0597">Phosphoprotein</keyword>
<evidence type="ECO:0000256" key="1">
    <source>
        <dbReference type="ARBA" id="ARBA00000085"/>
    </source>
</evidence>
<dbReference type="RefSeq" id="WP_186921530.1">
    <property type="nucleotide sequence ID" value="NZ_JACOFW010000003.1"/>
</dbReference>
<protein>
    <recommendedName>
        <fullName evidence="3">histidine kinase</fullName>
        <ecNumber evidence="3">2.7.13.3</ecNumber>
    </recommendedName>
</protein>
<evidence type="ECO:0000256" key="10">
    <source>
        <dbReference type="ARBA" id="ARBA00022840"/>
    </source>
</evidence>
<evidence type="ECO:0000256" key="3">
    <source>
        <dbReference type="ARBA" id="ARBA00012438"/>
    </source>
</evidence>
<keyword evidence="4" id="KW-1003">Cell membrane</keyword>
<dbReference type="CDD" id="cd00082">
    <property type="entry name" value="HisKA"/>
    <property type="match status" value="1"/>
</dbReference>
<evidence type="ECO:0000256" key="8">
    <source>
        <dbReference type="ARBA" id="ARBA00022741"/>
    </source>
</evidence>
<sequence>MIFARFNTSIKRQLFVALASFTLFLCVSYTGVAVLIAYVTEDAVLESILSYEAKSLQDHYARTGMWLQPRADYMKLTPSFAQLAEPLKTKVQAANQRNDTRSEVFTNLRKHFHVIRLTDHPQGAYLVAEVSPFLVVNNLSKNLADFMLVVALLMTGGALLLAYRLARHIAAPLLQLNEEIRSSEKGQDAPTFAASDRADEIGYLAKTLAHSLQSLQEAIKRESLFTRDISHELRTPVTIIKNLLHRDAKAALTQEDRQLLTSSMTEIDQTLEILLALARAENLALQETDLIAHLEHAILNLEKTAQAHQLHFTLDFDEAVFDKKTTVMANPHLLTLLFNNLLNNALIHGGDQVLIRINIDTESIVIGNSITSPVLTHTSGFTHGKNLLTRIAQALDWQIDFQHSATYFEVGIKLNSTHQ</sequence>
<accession>A0ABR6X0H4</accession>
<dbReference type="Proteomes" id="UP000648257">
    <property type="component" value="Unassembled WGS sequence"/>
</dbReference>
<feature type="transmembrane region" description="Helical" evidence="14">
    <location>
        <begin position="14"/>
        <end position="39"/>
    </location>
</feature>
<dbReference type="SMART" id="SM00388">
    <property type="entry name" value="HisKA"/>
    <property type="match status" value="1"/>
</dbReference>
<dbReference type="SUPFAM" id="SSF55874">
    <property type="entry name" value="ATPase domain of HSP90 chaperone/DNA topoisomerase II/histidine kinase"/>
    <property type="match status" value="1"/>
</dbReference>
<dbReference type="PANTHER" id="PTHR45528:SF1">
    <property type="entry name" value="SENSOR HISTIDINE KINASE CPXA"/>
    <property type="match status" value="1"/>
</dbReference>
<dbReference type="Gene3D" id="1.10.287.130">
    <property type="match status" value="1"/>
</dbReference>
<dbReference type="InterPro" id="IPR003660">
    <property type="entry name" value="HAMP_dom"/>
</dbReference>
<evidence type="ECO:0000259" key="15">
    <source>
        <dbReference type="PROSITE" id="PS50885"/>
    </source>
</evidence>
<keyword evidence="12" id="KW-0902">Two-component regulatory system</keyword>
<keyword evidence="8" id="KW-0547">Nucleotide-binding</keyword>
<organism evidence="16 17">
    <name type="scientific">Undibacterium seohonense</name>
    <dbReference type="NCBI Taxonomy" id="1344950"/>
    <lineage>
        <taxon>Bacteria</taxon>
        <taxon>Pseudomonadati</taxon>
        <taxon>Pseudomonadota</taxon>
        <taxon>Betaproteobacteria</taxon>
        <taxon>Burkholderiales</taxon>
        <taxon>Oxalobacteraceae</taxon>
        <taxon>Undibacterium</taxon>
    </lineage>
</organism>
<evidence type="ECO:0000256" key="12">
    <source>
        <dbReference type="ARBA" id="ARBA00023012"/>
    </source>
</evidence>
<evidence type="ECO:0000256" key="13">
    <source>
        <dbReference type="ARBA" id="ARBA00023136"/>
    </source>
</evidence>
<evidence type="ECO:0000313" key="17">
    <source>
        <dbReference type="Proteomes" id="UP000648257"/>
    </source>
</evidence>
<dbReference type="SUPFAM" id="SSF47384">
    <property type="entry name" value="Homodimeric domain of signal transducing histidine kinase"/>
    <property type="match status" value="1"/>
</dbReference>
<dbReference type="PROSITE" id="PS50885">
    <property type="entry name" value="HAMP"/>
    <property type="match status" value="1"/>
</dbReference>
<feature type="domain" description="HAMP" evidence="15">
    <location>
        <begin position="167"/>
        <end position="220"/>
    </location>
</feature>
<dbReference type="InterPro" id="IPR003661">
    <property type="entry name" value="HisK_dim/P_dom"/>
</dbReference>
<dbReference type="EC" id="2.7.13.3" evidence="3"/>
<keyword evidence="10" id="KW-0067">ATP-binding</keyword>
<dbReference type="Pfam" id="PF00512">
    <property type="entry name" value="HisKA"/>
    <property type="match status" value="1"/>
</dbReference>
<proteinExistence type="predicted"/>
<dbReference type="InterPro" id="IPR050398">
    <property type="entry name" value="HssS/ArlS-like"/>
</dbReference>
<evidence type="ECO:0000256" key="7">
    <source>
        <dbReference type="ARBA" id="ARBA00022692"/>
    </source>
</evidence>
<name>A0ABR6X0H4_9BURK</name>
<keyword evidence="7 14" id="KW-0812">Transmembrane</keyword>
<comment type="catalytic activity">
    <reaction evidence="1">
        <text>ATP + protein L-histidine = ADP + protein N-phospho-L-histidine.</text>
        <dbReference type="EC" id="2.7.13.3"/>
    </reaction>
</comment>
<evidence type="ECO:0000256" key="14">
    <source>
        <dbReference type="SAM" id="Phobius"/>
    </source>
</evidence>
<evidence type="ECO:0000313" key="16">
    <source>
        <dbReference type="EMBL" id="MBC3806448.1"/>
    </source>
</evidence>
<reference evidence="16 17" key="1">
    <citation type="submission" date="2020-08" db="EMBL/GenBank/DDBJ databases">
        <title>Novel species isolated from subtropical streams in China.</title>
        <authorList>
            <person name="Lu H."/>
        </authorList>
    </citation>
    <scope>NUCLEOTIDE SEQUENCE [LARGE SCALE GENOMIC DNA]</scope>
    <source>
        <strain evidence="16 17">KACC 16656</strain>
    </source>
</reference>
<evidence type="ECO:0000256" key="5">
    <source>
        <dbReference type="ARBA" id="ARBA00022553"/>
    </source>
</evidence>
<evidence type="ECO:0000256" key="6">
    <source>
        <dbReference type="ARBA" id="ARBA00022679"/>
    </source>
</evidence>
<keyword evidence="9" id="KW-0418">Kinase</keyword>
<dbReference type="InterPro" id="IPR036097">
    <property type="entry name" value="HisK_dim/P_sf"/>
</dbReference>
<keyword evidence="17" id="KW-1185">Reference proteome</keyword>
<comment type="subcellular location">
    <subcellularLocation>
        <location evidence="2">Cell membrane</location>
        <topology evidence="2">Multi-pass membrane protein</topology>
    </subcellularLocation>
</comment>
<evidence type="ECO:0000256" key="4">
    <source>
        <dbReference type="ARBA" id="ARBA00022475"/>
    </source>
</evidence>
<dbReference type="Gene3D" id="3.30.565.10">
    <property type="entry name" value="Histidine kinase-like ATPase, C-terminal domain"/>
    <property type="match status" value="1"/>
</dbReference>
<feature type="transmembrane region" description="Helical" evidence="14">
    <location>
        <begin position="146"/>
        <end position="166"/>
    </location>
</feature>
<keyword evidence="11 14" id="KW-1133">Transmembrane helix</keyword>
<gene>
    <name evidence="16" type="ORF">H8K52_03675</name>
</gene>
<dbReference type="InterPro" id="IPR036890">
    <property type="entry name" value="HATPase_C_sf"/>
</dbReference>
<keyword evidence="13 14" id="KW-0472">Membrane</keyword>